<accession>A0AAW9CXA8</accession>
<evidence type="ECO:0000313" key="2">
    <source>
        <dbReference type="Proteomes" id="UP001272137"/>
    </source>
</evidence>
<dbReference type="Proteomes" id="UP001272137">
    <property type="component" value="Unassembled WGS sequence"/>
</dbReference>
<sequence>MGAADLAHSEFGHRGTLVSAAAAKPEGYRFLLIVQSIK</sequence>
<proteinExistence type="predicted"/>
<name>A0AAW9CXA8_BURTH</name>
<evidence type="ECO:0000313" key="1">
    <source>
        <dbReference type="EMBL" id="MDW9252356.1"/>
    </source>
</evidence>
<gene>
    <name evidence="1" type="ORF">C7S16_7048</name>
</gene>
<organism evidence="1 2">
    <name type="scientific">Burkholderia thailandensis</name>
    <dbReference type="NCBI Taxonomy" id="57975"/>
    <lineage>
        <taxon>Bacteria</taxon>
        <taxon>Pseudomonadati</taxon>
        <taxon>Pseudomonadota</taxon>
        <taxon>Betaproteobacteria</taxon>
        <taxon>Burkholderiales</taxon>
        <taxon>Burkholderiaceae</taxon>
        <taxon>Burkholderia</taxon>
        <taxon>pseudomallei group</taxon>
    </lineage>
</organism>
<comment type="caution">
    <text evidence="1">The sequence shown here is derived from an EMBL/GenBank/DDBJ whole genome shotgun (WGS) entry which is preliminary data.</text>
</comment>
<dbReference type="AlphaFoldDB" id="A0AAW9CXA8"/>
<protein>
    <submittedName>
        <fullName evidence="1">Uncharacterized protein</fullName>
    </submittedName>
</protein>
<dbReference type="EMBL" id="QXCT01000001">
    <property type="protein sequence ID" value="MDW9252356.1"/>
    <property type="molecule type" value="Genomic_DNA"/>
</dbReference>
<reference evidence="1" key="1">
    <citation type="submission" date="2018-08" db="EMBL/GenBank/DDBJ databases">
        <title>Identification of Burkholderia cepacia strains that express a Burkholderia pseudomallei-like capsular polysaccharide.</title>
        <authorList>
            <person name="Burtnick M.N."/>
            <person name="Vongsouvath M."/>
            <person name="Newton P."/>
            <person name="Wuthiekanun V."/>
            <person name="Limmathurotsakul D."/>
            <person name="Brett P.J."/>
            <person name="Chantratita N."/>
            <person name="Dance D.A."/>
        </authorList>
    </citation>
    <scope>NUCLEOTIDE SEQUENCE</scope>
    <source>
        <strain evidence="1">SBXCC001</strain>
    </source>
</reference>